<organism evidence="9 10">
    <name type="scientific">Arthrobacter sulfonylureivorans</name>
    <dbReference type="NCBI Taxonomy" id="2486855"/>
    <lineage>
        <taxon>Bacteria</taxon>
        <taxon>Bacillati</taxon>
        <taxon>Actinomycetota</taxon>
        <taxon>Actinomycetes</taxon>
        <taxon>Micrococcales</taxon>
        <taxon>Micrococcaceae</taxon>
        <taxon>Arthrobacter</taxon>
    </lineage>
</organism>
<evidence type="ECO:0000313" key="9">
    <source>
        <dbReference type="EMBL" id="UNK47677.1"/>
    </source>
</evidence>
<dbReference type="PANTHER" id="PTHR30269">
    <property type="entry name" value="TRANSMEMBRANE PROTEIN YFCA"/>
    <property type="match status" value="1"/>
</dbReference>
<reference evidence="9 10" key="1">
    <citation type="submission" date="2022-03" db="EMBL/GenBank/DDBJ databases">
        <title>Isotopic signatures of nitrous oxide derived from detoxification processes.</title>
        <authorList>
            <person name="Behrendt U."/>
            <person name="Buchen C."/>
            <person name="Well R."/>
            <person name="Ulrich A."/>
            <person name="Rohe L."/>
            <person name="Kolb S."/>
            <person name="Schloter M."/>
            <person name="Horn M.A."/>
            <person name="Augustin J."/>
        </authorList>
    </citation>
    <scope>NUCLEOTIDE SEQUENCE [LARGE SCALE GENOMIC DNA]</scope>
    <source>
        <strain evidence="9 10">S4-C24</strain>
    </source>
</reference>
<evidence type="ECO:0000256" key="2">
    <source>
        <dbReference type="ARBA" id="ARBA00009142"/>
    </source>
</evidence>
<feature type="transmembrane region" description="Helical" evidence="8">
    <location>
        <begin position="69"/>
        <end position="88"/>
    </location>
</feature>
<feature type="transmembrane region" description="Helical" evidence="8">
    <location>
        <begin position="194"/>
        <end position="211"/>
    </location>
</feature>
<dbReference type="InterPro" id="IPR052017">
    <property type="entry name" value="TSUP"/>
</dbReference>
<evidence type="ECO:0000256" key="3">
    <source>
        <dbReference type="ARBA" id="ARBA00022448"/>
    </source>
</evidence>
<evidence type="ECO:0000256" key="4">
    <source>
        <dbReference type="ARBA" id="ARBA00022475"/>
    </source>
</evidence>
<dbReference type="Proteomes" id="UP000829069">
    <property type="component" value="Chromosome"/>
</dbReference>
<evidence type="ECO:0000313" key="10">
    <source>
        <dbReference type="Proteomes" id="UP000829069"/>
    </source>
</evidence>
<evidence type="ECO:0000256" key="5">
    <source>
        <dbReference type="ARBA" id="ARBA00022692"/>
    </source>
</evidence>
<evidence type="ECO:0000256" key="8">
    <source>
        <dbReference type="RuleBase" id="RU363041"/>
    </source>
</evidence>
<evidence type="ECO:0000256" key="1">
    <source>
        <dbReference type="ARBA" id="ARBA00004651"/>
    </source>
</evidence>
<keyword evidence="10" id="KW-1185">Reference proteome</keyword>
<dbReference type="RefSeq" id="WP_241915386.1">
    <property type="nucleotide sequence ID" value="NZ_CP093326.1"/>
</dbReference>
<accession>A0ABY3WE28</accession>
<keyword evidence="4 8" id="KW-1003">Cell membrane</keyword>
<keyword evidence="7 8" id="KW-0472">Membrane</keyword>
<dbReference type="EMBL" id="CP093326">
    <property type="protein sequence ID" value="UNK47677.1"/>
    <property type="molecule type" value="Genomic_DNA"/>
</dbReference>
<keyword evidence="6 8" id="KW-1133">Transmembrane helix</keyword>
<protein>
    <recommendedName>
        <fullName evidence="8">Probable membrane transporter protein</fullName>
    </recommendedName>
</protein>
<comment type="subcellular location">
    <subcellularLocation>
        <location evidence="1 8">Cell membrane</location>
        <topology evidence="1 8">Multi-pass membrane protein</topology>
    </subcellularLocation>
</comment>
<name>A0ABY3WE28_9MICC</name>
<comment type="similarity">
    <text evidence="2 8">Belongs to the 4-toluene sulfonate uptake permease (TSUP) (TC 2.A.102) family.</text>
</comment>
<feature type="transmembrane region" description="Helical" evidence="8">
    <location>
        <begin position="43"/>
        <end position="62"/>
    </location>
</feature>
<evidence type="ECO:0000256" key="6">
    <source>
        <dbReference type="ARBA" id="ARBA00022989"/>
    </source>
</evidence>
<keyword evidence="3" id="KW-0813">Transport</keyword>
<feature type="transmembrane region" description="Helical" evidence="8">
    <location>
        <begin position="162"/>
        <end position="182"/>
    </location>
</feature>
<dbReference type="InterPro" id="IPR002781">
    <property type="entry name" value="TM_pro_TauE-like"/>
</dbReference>
<dbReference type="Pfam" id="PF01925">
    <property type="entry name" value="TauE"/>
    <property type="match status" value="1"/>
</dbReference>
<keyword evidence="5 8" id="KW-0812">Transmembrane</keyword>
<gene>
    <name evidence="9" type="ORF">MNQ99_14395</name>
</gene>
<feature type="transmembrane region" description="Helical" evidence="8">
    <location>
        <begin position="223"/>
        <end position="244"/>
    </location>
</feature>
<evidence type="ECO:0000256" key="7">
    <source>
        <dbReference type="ARBA" id="ARBA00023136"/>
    </source>
</evidence>
<proteinExistence type="inferred from homology"/>
<dbReference type="PANTHER" id="PTHR30269:SF37">
    <property type="entry name" value="MEMBRANE TRANSPORTER PROTEIN"/>
    <property type="match status" value="1"/>
</dbReference>
<sequence>MGLLALITGAIFFGSVAQRIAGIGFALLVAPILAILLGPHEGIMMINICAVVSCGLIVPRVWREIDWTLLLWLSAPAVVGTVVGSWLAVQVPPAVLSTVVGAVVMAGLAVAVVLGRAQVTVSGQLPKALAGLGSGLTNALAGVGGPTVSAYAILSRWPPRPFAATLQPFFLQLCLITVGVKLAVDPGSVPHLKWWMWAVIALAIIGGIFAGERLGRRLRDEHARAAVVVLAFLGAAGALAKGLVDLLA</sequence>
<feature type="transmembrane region" description="Helical" evidence="8">
    <location>
        <begin position="94"/>
        <end position="114"/>
    </location>
</feature>